<dbReference type="Proteomes" id="UP000583752">
    <property type="component" value="Unassembled WGS sequence"/>
</dbReference>
<reference evidence="1 2" key="1">
    <citation type="submission" date="2020-04" db="EMBL/GenBank/DDBJ databases">
        <title>Massilia sp. RP-1-19 isolated from soil.</title>
        <authorList>
            <person name="Dahal R.H."/>
        </authorList>
    </citation>
    <scope>NUCLEOTIDE SEQUENCE [LARGE SCALE GENOMIC DNA]</scope>
    <source>
        <strain evidence="1 2">RP-1-19</strain>
    </source>
</reference>
<evidence type="ECO:0000313" key="1">
    <source>
        <dbReference type="EMBL" id="NML60114.1"/>
    </source>
</evidence>
<accession>A0A848HFX7</accession>
<keyword evidence="2" id="KW-1185">Reference proteome</keyword>
<comment type="caution">
    <text evidence="1">The sequence shown here is derived from an EMBL/GenBank/DDBJ whole genome shotgun (WGS) entry which is preliminary data.</text>
</comment>
<organism evidence="1 2">
    <name type="scientific">Massilia polaris</name>
    <dbReference type="NCBI Taxonomy" id="2728846"/>
    <lineage>
        <taxon>Bacteria</taxon>
        <taxon>Pseudomonadati</taxon>
        <taxon>Pseudomonadota</taxon>
        <taxon>Betaproteobacteria</taxon>
        <taxon>Burkholderiales</taxon>
        <taxon>Oxalobacteraceae</taxon>
        <taxon>Telluria group</taxon>
        <taxon>Massilia</taxon>
    </lineage>
</organism>
<evidence type="ECO:0000313" key="2">
    <source>
        <dbReference type="Proteomes" id="UP000583752"/>
    </source>
</evidence>
<dbReference type="RefSeq" id="WP_169463777.1">
    <property type="nucleotide sequence ID" value="NZ_JABBGG010000001.1"/>
</dbReference>
<dbReference type="EMBL" id="JABBGG010000001">
    <property type="protein sequence ID" value="NML60114.1"/>
    <property type="molecule type" value="Genomic_DNA"/>
</dbReference>
<name>A0A848HFX7_9BURK</name>
<proteinExistence type="predicted"/>
<sequence length="292" mass="32243">MKHTLIAVFDSRTDAQGAMDELLLSGFTGTDVRLSEDTASIADTEVSDRTEEQGIGASIIHFFTDLFGSDRDVHGNKYATAVSKGHHVLTVTTADEPEAERAADIVERFGPVDIDDKVAEWSGAPLTASGQAMRMASPGSMQRSERTTLHFQGDRGLFAQQSLNDERPMGHTYQESMGPGDELSTGYFGGVQRGGSRIFSPLTPGQANIIDTETYNRSHWDSTYGAGGRSYDDYEPAYSFGHEMATMYRDRPWDEAEPDVRNKWESRDTAGGASTWEEFKAAIRHGWDRLTH</sequence>
<dbReference type="AlphaFoldDB" id="A0A848HFX7"/>
<gene>
    <name evidence="1" type="ORF">HHL21_03235</name>
</gene>
<protein>
    <submittedName>
        <fullName evidence="1">Uncharacterized protein</fullName>
    </submittedName>
</protein>